<dbReference type="Proteomes" id="UP001381693">
    <property type="component" value="Unassembled WGS sequence"/>
</dbReference>
<evidence type="ECO:0000256" key="7">
    <source>
        <dbReference type="ARBA" id="ARBA00023269"/>
    </source>
</evidence>
<feature type="compositionally biased region" description="Basic and acidic residues" evidence="8">
    <location>
        <begin position="1"/>
        <end position="11"/>
    </location>
</feature>
<dbReference type="PANTHER" id="PTHR45810:SF17">
    <property type="entry name" value="HISTONE H3-LIKE CENTROMERIC PROTEIN A"/>
    <property type="match status" value="1"/>
</dbReference>
<accession>A0AAN8ZNF5</accession>
<dbReference type="GO" id="GO:0000786">
    <property type="term" value="C:nucleosome"/>
    <property type="evidence" value="ECO:0007669"/>
    <property type="project" value="UniProtKB-KW"/>
</dbReference>
<dbReference type="PRINTS" id="PR00622">
    <property type="entry name" value="HISTONEH3"/>
</dbReference>
<keyword evidence="6" id="KW-0539">Nucleus</keyword>
<keyword evidence="5" id="KW-0238">DNA-binding</keyword>
<evidence type="ECO:0000256" key="8">
    <source>
        <dbReference type="SAM" id="MobiDB-lite"/>
    </source>
</evidence>
<evidence type="ECO:0000313" key="11">
    <source>
        <dbReference type="Proteomes" id="UP001381693"/>
    </source>
</evidence>
<evidence type="ECO:0000256" key="6">
    <source>
        <dbReference type="ARBA" id="ARBA00023242"/>
    </source>
</evidence>
<proteinExistence type="inferred from homology"/>
<evidence type="ECO:0000256" key="5">
    <source>
        <dbReference type="ARBA" id="ARBA00023125"/>
    </source>
</evidence>
<name>A0AAN8ZNF5_HALRR</name>
<dbReference type="GO" id="GO:0003677">
    <property type="term" value="F:DNA binding"/>
    <property type="evidence" value="ECO:0007669"/>
    <property type="project" value="UniProtKB-KW"/>
</dbReference>
<dbReference type="InterPro" id="IPR009072">
    <property type="entry name" value="Histone-fold"/>
</dbReference>
<evidence type="ECO:0000256" key="1">
    <source>
        <dbReference type="ARBA" id="ARBA00004123"/>
    </source>
</evidence>
<comment type="similarity">
    <text evidence="3">Belongs to the histone H3 family.</text>
</comment>
<evidence type="ECO:0000313" key="10">
    <source>
        <dbReference type="EMBL" id="KAK7005583.1"/>
    </source>
</evidence>
<comment type="caution">
    <text evidence="10">The sequence shown here is derived from an EMBL/GenBank/DDBJ whole genome shotgun (WGS) entry which is preliminary data.</text>
</comment>
<dbReference type="Gene3D" id="1.10.20.10">
    <property type="entry name" value="Histone, subunit A"/>
    <property type="match status" value="1"/>
</dbReference>
<keyword evidence="11" id="KW-1185">Reference proteome</keyword>
<dbReference type="InterPro" id="IPR000164">
    <property type="entry name" value="Histone_H3/CENP-A"/>
</dbReference>
<dbReference type="GO" id="GO:0046982">
    <property type="term" value="F:protein heterodimerization activity"/>
    <property type="evidence" value="ECO:0007669"/>
    <property type="project" value="InterPro"/>
</dbReference>
<dbReference type="AlphaFoldDB" id="A0AAN8ZNF5"/>
<dbReference type="FunFam" id="1.10.20.10:FF:000085">
    <property type="entry name" value="Histone H3.2"/>
    <property type="match status" value="1"/>
</dbReference>
<reference evidence="10 11" key="1">
    <citation type="submission" date="2023-11" db="EMBL/GenBank/DDBJ databases">
        <title>Halocaridina rubra genome assembly.</title>
        <authorList>
            <person name="Smith C."/>
        </authorList>
    </citation>
    <scope>NUCLEOTIDE SEQUENCE [LARGE SCALE GENOMIC DNA]</scope>
    <source>
        <strain evidence="10">EP-1</strain>
        <tissue evidence="10">Whole</tissue>
    </source>
</reference>
<feature type="domain" description="Core Histone H2A/H2B/H3" evidence="9">
    <location>
        <begin position="72"/>
        <end position="159"/>
    </location>
</feature>
<evidence type="ECO:0000259" key="9">
    <source>
        <dbReference type="Pfam" id="PF00125"/>
    </source>
</evidence>
<gene>
    <name evidence="10" type="primary">H3F3C</name>
    <name evidence="10" type="ORF">SK128_012534</name>
</gene>
<feature type="compositionally biased region" description="Basic residues" evidence="8">
    <location>
        <begin position="37"/>
        <end position="51"/>
    </location>
</feature>
<dbReference type="PANTHER" id="PTHR45810">
    <property type="entry name" value="HISTONE H3.2"/>
    <property type="match status" value="1"/>
</dbReference>
<keyword evidence="7" id="KW-0544">Nucleosome core</keyword>
<dbReference type="SUPFAM" id="SSF47113">
    <property type="entry name" value="Histone-fold"/>
    <property type="match status" value="1"/>
</dbReference>
<dbReference type="InterPro" id="IPR007125">
    <property type="entry name" value="H2A/H2B/H3"/>
</dbReference>
<sequence>MVRAIQKDDKKRKIVTSTPKKAYGTPPSLGAGTPGSIKKRKSLGLKRRSKIKSPEQQKTPDIVAKKKRRFRPGTVALMEIRHFQKSGTLLLPRLPFSRVVREIMGDLGCNYRIQALALMALQEASEHFVVTLLELANLCAIHAKRVTVYPKDIRLARRIRGN</sequence>
<feature type="region of interest" description="Disordered" evidence="8">
    <location>
        <begin position="1"/>
        <end position="59"/>
    </location>
</feature>
<evidence type="ECO:0000256" key="2">
    <source>
        <dbReference type="ARBA" id="ARBA00004286"/>
    </source>
</evidence>
<keyword evidence="4" id="KW-0158">Chromosome</keyword>
<dbReference type="GO" id="GO:0005634">
    <property type="term" value="C:nucleus"/>
    <property type="evidence" value="ECO:0007669"/>
    <property type="project" value="UniProtKB-SubCell"/>
</dbReference>
<protein>
    <submittedName>
        <fullName evidence="10">Telomeric heterochromatin assembly</fullName>
    </submittedName>
</protein>
<evidence type="ECO:0000256" key="3">
    <source>
        <dbReference type="ARBA" id="ARBA00010343"/>
    </source>
</evidence>
<organism evidence="10 11">
    <name type="scientific">Halocaridina rubra</name>
    <name type="common">Hawaiian red shrimp</name>
    <dbReference type="NCBI Taxonomy" id="373956"/>
    <lineage>
        <taxon>Eukaryota</taxon>
        <taxon>Metazoa</taxon>
        <taxon>Ecdysozoa</taxon>
        <taxon>Arthropoda</taxon>
        <taxon>Crustacea</taxon>
        <taxon>Multicrustacea</taxon>
        <taxon>Malacostraca</taxon>
        <taxon>Eumalacostraca</taxon>
        <taxon>Eucarida</taxon>
        <taxon>Decapoda</taxon>
        <taxon>Pleocyemata</taxon>
        <taxon>Caridea</taxon>
        <taxon>Atyoidea</taxon>
        <taxon>Atyidae</taxon>
        <taxon>Halocaridina</taxon>
    </lineage>
</organism>
<dbReference type="GO" id="GO:0030527">
    <property type="term" value="F:structural constituent of chromatin"/>
    <property type="evidence" value="ECO:0007669"/>
    <property type="project" value="InterPro"/>
</dbReference>
<dbReference type="EMBL" id="JAXCGZ010023781">
    <property type="protein sequence ID" value="KAK7005583.1"/>
    <property type="molecule type" value="Genomic_DNA"/>
</dbReference>
<comment type="subcellular location">
    <subcellularLocation>
        <location evidence="2">Chromosome</location>
    </subcellularLocation>
    <subcellularLocation>
        <location evidence="1">Nucleus</location>
    </subcellularLocation>
</comment>
<dbReference type="CDD" id="cd22911">
    <property type="entry name" value="HFD_H3"/>
    <property type="match status" value="1"/>
</dbReference>
<dbReference type="SMART" id="SM00428">
    <property type="entry name" value="H3"/>
    <property type="match status" value="1"/>
</dbReference>
<evidence type="ECO:0000256" key="4">
    <source>
        <dbReference type="ARBA" id="ARBA00022454"/>
    </source>
</evidence>
<dbReference type="Pfam" id="PF00125">
    <property type="entry name" value="Histone"/>
    <property type="match status" value="1"/>
</dbReference>